<dbReference type="AlphaFoldDB" id="A0A1C5AEE9"/>
<evidence type="ECO:0000313" key="4">
    <source>
        <dbReference type="Proteomes" id="UP000198228"/>
    </source>
</evidence>
<feature type="domain" description="Aldehyde dehydrogenase" evidence="2">
    <location>
        <begin position="33"/>
        <end position="240"/>
    </location>
</feature>
<keyword evidence="1" id="KW-0560">Oxidoreductase</keyword>
<dbReference type="SUPFAM" id="SSF53720">
    <property type="entry name" value="ALDH-like"/>
    <property type="match status" value="1"/>
</dbReference>
<dbReference type="EMBL" id="LT607410">
    <property type="protein sequence ID" value="SCF43598.1"/>
    <property type="molecule type" value="Genomic_DNA"/>
</dbReference>
<evidence type="ECO:0000256" key="1">
    <source>
        <dbReference type="ARBA" id="ARBA00023002"/>
    </source>
</evidence>
<dbReference type="InterPro" id="IPR016162">
    <property type="entry name" value="Ald_DH_N"/>
</dbReference>
<dbReference type="InterPro" id="IPR016161">
    <property type="entry name" value="Ald_DH/histidinol_DH"/>
</dbReference>
<evidence type="ECO:0000259" key="2">
    <source>
        <dbReference type="Pfam" id="PF00171"/>
    </source>
</evidence>
<reference evidence="3 4" key="1">
    <citation type="submission" date="2016-06" db="EMBL/GenBank/DDBJ databases">
        <authorList>
            <person name="Kjaerup R.B."/>
            <person name="Dalgaard T.S."/>
            <person name="Juul-Madsen H.R."/>
        </authorList>
    </citation>
    <scope>NUCLEOTIDE SEQUENCE [LARGE SCALE GENOMIC DNA]</scope>
    <source>
        <strain evidence="3 4">DSM 43821</strain>
    </source>
</reference>
<gene>
    <name evidence="3" type="ORF">GA0074696_5852</name>
</gene>
<dbReference type="Gene3D" id="3.40.605.10">
    <property type="entry name" value="Aldehyde Dehydrogenase, Chain A, domain 1"/>
    <property type="match status" value="1"/>
</dbReference>
<dbReference type="Pfam" id="PF00171">
    <property type="entry name" value="Aldedh"/>
    <property type="match status" value="1"/>
</dbReference>
<organism evidence="3 4">
    <name type="scientific">Micromonospora purpureochromogenes</name>
    <dbReference type="NCBI Taxonomy" id="47872"/>
    <lineage>
        <taxon>Bacteria</taxon>
        <taxon>Bacillati</taxon>
        <taxon>Actinomycetota</taxon>
        <taxon>Actinomycetes</taxon>
        <taxon>Micromonosporales</taxon>
        <taxon>Micromonosporaceae</taxon>
        <taxon>Micromonospora</taxon>
    </lineage>
</organism>
<dbReference type="RefSeq" id="WP_088964016.1">
    <property type="nucleotide sequence ID" value="NZ_LT607410.1"/>
</dbReference>
<evidence type="ECO:0000313" key="3">
    <source>
        <dbReference type="EMBL" id="SCF43598.1"/>
    </source>
</evidence>
<sequence length="274" mass="29013">MSERVAVRKTYKLFIGGKFPRSESGRSYLVQDANVSLASRKDARDAVLAARAAVKGWAGATAYNRGQILYRVAEMLEGRREQFVALGVSDEEVYAAVDRWVWYAGWSDKLPQVYGGANPVAGPYFNLSAPEPTGVVAVVAPESPALLGLVSVIAPAIVTGNTVVVATSPTQPLAAVTLAEVLATSDLPGGVVNLLTGKITETAPTLAAHMDVNALDLSGVTDAELAAELEVKAAQNLKRVLRPAPADHDWTADPGITRMTTLLETKTVWHPKGV</sequence>
<dbReference type="GO" id="GO:0016491">
    <property type="term" value="F:oxidoreductase activity"/>
    <property type="evidence" value="ECO:0007669"/>
    <property type="project" value="UniProtKB-KW"/>
</dbReference>
<dbReference type="Proteomes" id="UP000198228">
    <property type="component" value="Chromosome I"/>
</dbReference>
<dbReference type="InterPro" id="IPR015590">
    <property type="entry name" value="Aldehyde_DH_dom"/>
</dbReference>
<proteinExistence type="predicted"/>
<name>A0A1C5AEE9_9ACTN</name>
<accession>A0A1C5AEE9</accession>
<protein>
    <submittedName>
        <fullName evidence="3">Aldehyde dehydrogenase family protein</fullName>
    </submittedName>
</protein>
<dbReference type="PANTHER" id="PTHR11699">
    <property type="entry name" value="ALDEHYDE DEHYDROGENASE-RELATED"/>
    <property type="match status" value="1"/>
</dbReference>